<feature type="non-terminal residue" evidence="2">
    <location>
        <position position="1"/>
    </location>
</feature>
<keyword evidence="1" id="KW-0175">Coiled coil</keyword>
<evidence type="ECO:0000313" key="3">
    <source>
        <dbReference type="Proteomes" id="UP001482620"/>
    </source>
</evidence>
<reference evidence="2 3" key="1">
    <citation type="submission" date="2021-06" db="EMBL/GenBank/DDBJ databases">
        <authorList>
            <person name="Palmer J.M."/>
        </authorList>
    </citation>
    <scope>NUCLEOTIDE SEQUENCE [LARGE SCALE GENOMIC DNA]</scope>
    <source>
        <strain evidence="3">if_2019</strain>
        <tissue evidence="2">Muscle</tissue>
    </source>
</reference>
<accession>A0ABV0TBY8</accession>
<comment type="caution">
    <text evidence="2">The sequence shown here is derived from an EMBL/GenBank/DDBJ whole genome shotgun (WGS) entry which is preliminary data.</text>
</comment>
<keyword evidence="3" id="KW-1185">Reference proteome</keyword>
<evidence type="ECO:0000256" key="1">
    <source>
        <dbReference type="SAM" id="Coils"/>
    </source>
</evidence>
<proteinExistence type="predicted"/>
<name>A0ABV0TBY8_9TELE</name>
<gene>
    <name evidence="2" type="ORF">ILYODFUR_028999</name>
</gene>
<organism evidence="2 3">
    <name type="scientific">Ilyodon furcidens</name>
    <name type="common">goldbreast splitfin</name>
    <dbReference type="NCBI Taxonomy" id="33524"/>
    <lineage>
        <taxon>Eukaryota</taxon>
        <taxon>Metazoa</taxon>
        <taxon>Chordata</taxon>
        <taxon>Craniata</taxon>
        <taxon>Vertebrata</taxon>
        <taxon>Euteleostomi</taxon>
        <taxon>Actinopterygii</taxon>
        <taxon>Neopterygii</taxon>
        <taxon>Teleostei</taxon>
        <taxon>Neoteleostei</taxon>
        <taxon>Acanthomorphata</taxon>
        <taxon>Ovalentaria</taxon>
        <taxon>Atherinomorphae</taxon>
        <taxon>Cyprinodontiformes</taxon>
        <taxon>Goodeidae</taxon>
        <taxon>Ilyodon</taxon>
    </lineage>
</organism>
<dbReference type="EMBL" id="JAHRIQ010027227">
    <property type="protein sequence ID" value="MEQ2230410.1"/>
    <property type="molecule type" value="Genomic_DNA"/>
</dbReference>
<dbReference type="Proteomes" id="UP001482620">
    <property type="component" value="Unassembled WGS sequence"/>
</dbReference>
<protein>
    <submittedName>
        <fullName evidence="2">Uncharacterized protein</fullName>
    </submittedName>
</protein>
<evidence type="ECO:0000313" key="2">
    <source>
        <dbReference type="EMBL" id="MEQ2230410.1"/>
    </source>
</evidence>
<feature type="coiled-coil region" evidence="1">
    <location>
        <begin position="31"/>
        <end position="65"/>
    </location>
</feature>
<sequence length="187" mass="21390">FAGAAAMAYFLPDVIDSWTDLIDNNNVTEASQSLRSKAEEIRKIIRTLREQFNIIEESLQKLSRIKSIIEKKNTTFAEKHELINYVIENCPDVDVQRWLNLNADSEDFFEVLDLFNVVKQKVEEEEKKKGRKGGRIDLVFLAHGAIESRMIPASFLLPLLSIRDVQLYSPWNCLLSAEAAYSIALDL</sequence>